<protein>
    <submittedName>
        <fullName evidence="2">Uncharacterized protein</fullName>
    </submittedName>
</protein>
<reference evidence="2" key="1">
    <citation type="journal article" date="2019" name="bioRxiv">
        <title>The Genome of the Zebra Mussel, Dreissena polymorpha: A Resource for Invasive Species Research.</title>
        <authorList>
            <person name="McCartney M.A."/>
            <person name="Auch B."/>
            <person name="Kono T."/>
            <person name="Mallez S."/>
            <person name="Zhang Y."/>
            <person name="Obille A."/>
            <person name="Becker A."/>
            <person name="Abrahante J.E."/>
            <person name="Garbe J."/>
            <person name="Badalamenti J.P."/>
            <person name="Herman A."/>
            <person name="Mangelson H."/>
            <person name="Liachko I."/>
            <person name="Sullivan S."/>
            <person name="Sone E.D."/>
            <person name="Koren S."/>
            <person name="Silverstein K.A.T."/>
            <person name="Beckman K.B."/>
            <person name="Gohl D.M."/>
        </authorList>
    </citation>
    <scope>NUCLEOTIDE SEQUENCE</scope>
    <source>
        <strain evidence="2">Duluth1</strain>
        <tissue evidence="2">Whole animal</tissue>
    </source>
</reference>
<evidence type="ECO:0000313" key="3">
    <source>
        <dbReference type="Proteomes" id="UP000828390"/>
    </source>
</evidence>
<evidence type="ECO:0000313" key="2">
    <source>
        <dbReference type="EMBL" id="KAH3809328.1"/>
    </source>
</evidence>
<sequence>MRQMNERSEFLGLTSHNRPSRTPEERSKDARGRTHGDHFEHVQSGRRSPAFLRRSVNDEIVVVAMDVVSINDGLQAAAAALHTFSVTDSDDLVTSSIQAPEATFFEVEAATSPAVSPYVVNVDCTDAVTVVNSTFTQPVLDKVRNGVFEASIDFNDQAVPLPLTIKCTDGNVVNDITGTFNVNIVDSPPVFTALPATGTNIFDGLKHATETLHTFSVIDSDDAVMCSARSPENALFEVGAGVAPRFTINVKAGVTLRAANGPYVINFDCSDGVNNVTSKFTQPVIDTPPTFVSGIPGSSPNVSDVTVTQTLLGKFTTTDPHVTSPSTTVYEIRNVTSPVNVSQPELEVWISSTVTESAIDFNDQAVPLALTIRCTDGNPVNVITGTFNVNIVDEFLQHTSFPALQLNSFSLKDSDDAISCKACATPEATHFEIRAGTVPGMQISLRIVQDEEQSGM</sequence>
<dbReference type="AlphaFoldDB" id="A0A9D4JHW4"/>
<accession>A0A9D4JHW4</accession>
<gene>
    <name evidence="2" type="ORF">DPMN_137691</name>
</gene>
<feature type="compositionally biased region" description="Basic and acidic residues" evidence="1">
    <location>
        <begin position="21"/>
        <end position="43"/>
    </location>
</feature>
<evidence type="ECO:0000256" key="1">
    <source>
        <dbReference type="SAM" id="MobiDB-lite"/>
    </source>
</evidence>
<reference evidence="2" key="2">
    <citation type="submission" date="2020-11" db="EMBL/GenBank/DDBJ databases">
        <authorList>
            <person name="McCartney M.A."/>
            <person name="Auch B."/>
            <person name="Kono T."/>
            <person name="Mallez S."/>
            <person name="Becker A."/>
            <person name="Gohl D.M."/>
            <person name="Silverstein K.A.T."/>
            <person name="Koren S."/>
            <person name="Bechman K.B."/>
            <person name="Herman A."/>
            <person name="Abrahante J.E."/>
            <person name="Garbe J."/>
        </authorList>
    </citation>
    <scope>NUCLEOTIDE SEQUENCE</scope>
    <source>
        <strain evidence="2">Duluth1</strain>
        <tissue evidence="2">Whole animal</tissue>
    </source>
</reference>
<dbReference type="EMBL" id="JAIWYP010000006">
    <property type="protein sequence ID" value="KAH3809328.1"/>
    <property type="molecule type" value="Genomic_DNA"/>
</dbReference>
<feature type="region of interest" description="Disordered" evidence="1">
    <location>
        <begin position="1"/>
        <end position="46"/>
    </location>
</feature>
<organism evidence="2 3">
    <name type="scientific">Dreissena polymorpha</name>
    <name type="common">Zebra mussel</name>
    <name type="synonym">Mytilus polymorpha</name>
    <dbReference type="NCBI Taxonomy" id="45954"/>
    <lineage>
        <taxon>Eukaryota</taxon>
        <taxon>Metazoa</taxon>
        <taxon>Spiralia</taxon>
        <taxon>Lophotrochozoa</taxon>
        <taxon>Mollusca</taxon>
        <taxon>Bivalvia</taxon>
        <taxon>Autobranchia</taxon>
        <taxon>Heteroconchia</taxon>
        <taxon>Euheterodonta</taxon>
        <taxon>Imparidentia</taxon>
        <taxon>Neoheterodontei</taxon>
        <taxon>Myida</taxon>
        <taxon>Dreissenoidea</taxon>
        <taxon>Dreissenidae</taxon>
        <taxon>Dreissena</taxon>
    </lineage>
</organism>
<name>A0A9D4JHW4_DREPO</name>
<comment type="caution">
    <text evidence="2">The sequence shown here is derived from an EMBL/GenBank/DDBJ whole genome shotgun (WGS) entry which is preliminary data.</text>
</comment>
<proteinExistence type="predicted"/>
<keyword evidence="3" id="KW-1185">Reference proteome</keyword>
<dbReference type="Proteomes" id="UP000828390">
    <property type="component" value="Unassembled WGS sequence"/>
</dbReference>